<dbReference type="EMBL" id="CP035758">
    <property type="protein sequence ID" value="QBD76489.1"/>
    <property type="molecule type" value="Genomic_DNA"/>
</dbReference>
<accession>A0A4P6JMK4</accession>
<dbReference type="Proteomes" id="UP000290365">
    <property type="component" value="Chromosome"/>
</dbReference>
<evidence type="ECO:0000313" key="1">
    <source>
        <dbReference type="EMBL" id="QBD76489.1"/>
    </source>
</evidence>
<proteinExistence type="predicted"/>
<gene>
    <name evidence="1" type="ORF">EPA93_10900</name>
</gene>
<reference evidence="1 2" key="1">
    <citation type="submission" date="2019-01" db="EMBL/GenBank/DDBJ databases">
        <title>Ktedonosporobacter rubrisoli SCAWS-G2.</title>
        <authorList>
            <person name="Huang Y."/>
            <person name="Yan B."/>
        </authorList>
    </citation>
    <scope>NUCLEOTIDE SEQUENCE [LARGE SCALE GENOMIC DNA]</scope>
    <source>
        <strain evidence="1 2">SCAWS-G2</strain>
    </source>
</reference>
<dbReference type="RefSeq" id="WP_129887323.1">
    <property type="nucleotide sequence ID" value="NZ_CP035758.1"/>
</dbReference>
<organism evidence="1 2">
    <name type="scientific">Ktedonosporobacter rubrisoli</name>
    <dbReference type="NCBI Taxonomy" id="2509675"/>
    <lineage>
        <taxon>Bacteria</taxon>
        <taxon>Bacillati</taxon>
        <taxon>Chloroflexota</taxon>
        <taxon>Ktedonobacteria</taxon>
        <taxon>Ktedonobacterales</taxon>
        <taxon>Ktedonosporobacteraceae</taxon>
        <taxon>Ktedonosporobacter</taxon>
    </lineage>
</organism>
<dbReference type="PROSITE" id="PS51257">
    <property type="entry name" value="PROKAR_LIPOPROTEIN"/>
    <property type="match status" value="1"/>
</dbReference>
<dbReference type="Gene3D" id="2.60.120.560">
    <property type="entry name" value="Exo-inulinase, domain 1"/>
    <property type="match status" value="2"/>
</dbReference>
<keyword evidence="2" id="KW-1185">Reference proteome</keyword>
<name>A0A4P6JMK4_KTERU</name>
<sequence length="496" mass="53036">MFRDRPRLYGWYALLFLACAILLGSGLLACTTSSTGNGLPTQALPTLSLNTTPTAQIQQPYIASVPGPGCAKGANWGIGGRYKTIVTPTASADLGTNVIPTGTPGHKTVNDDSTVTTCKSDGLLVQHNAHYDSYATVIYESQAKPLPRHFRTQITATIVNGTDAASFDLGVRNQNENALSGQDNGYGNDSIEVKTDGSWSTGRTNDTTDDTDVVFSKGFVKPAKTFTLAAEVDGPRMTFWINDQKITTIVDATYPDSYGINFGISDFKAKSPPAALFSHFVYMPLIDTHLTNNNLLATATAQASKDAQASYTVATPGFGCDQGPGQWQPTVESRDYVTAHCQSQGLALSQPANTKYIGNVAFYGLNGNFPENYKVKVQIDVSQLNNGCAGLQTRMSTRGAGYAYFVCSNGFWQILLYDGHSSEGRRLAQGNVAQQGIYTMEATANGSTQSLALNGAQVAQLDDKTLSQTDYVELLIDGQGNAGTAVFSNFIFTPQP</sequence>
<dbReference type="OrthoDB" id="167489at2"/>
<protein>
    <submittedName>
        <fullName evidence="1">Uncharacterized protein</fullName>
    </submittedName>
</protein>
<evidence type="ECO:0000313" key="2">
    <source>
        <dbReference type="Proteomes" id="UP000290365"/>
    </source>
</evidence>
<dbReference type="AlphaFoldDB" id="A0A4P6JMK4"/>
<dbReference type="KEGG" id="kbs:EPA93_10900"/>